<dbReference type="Proteomes" id="UP000033400">
    <property type="component" value="Unassembled WGS sequence"/>
</dbReference>
<evidence type="ECO:0000313" key="9">
    <source>
        <dbReference type="Proteomes" id="UP000033400"/>
    </source>
</evidence>
<dbReference type="SUPFAM" id="SSF103473">
    <property type="entry name" value="MFS general substrate transporter"/>
    <property type="match status" value="1"/>
</dbReference>
<keyword evidence="3 6" id="KW-0812">Transmembrane</keyword>
<dbReference type="CDD" id="cd17324">
    <property type="entry name" value="MFS_NepI_like"/>
    <property type="match status" value="1"/>
</dbReference>
<dbReference type="InterPro" id="IPR050189">
    <property type="entry name" value="MFS_Efflux_Transporters"/>
</dbReference>
<feature type="domain" description="Major facilitator superfamily (MFS) profile" evidence="7">
    <location>
        <begin position="25"/>
        <end position="400"/>
    </location>
</feature>
<feature type="transmembrane region" description="Helical" evidence="6">
    <location>
        <begin position="309"/>
        <end position="333"/>
    </location>
</feature>
<dbReference type="PANTHER" id="PTHR43124">
    <property type="entry name" value="PURINE EFFLUX PUMP PBUE"/>
    <property type="match status" value="1"/>
</dbReference>
<feature type="transmembrane region" description="Helical" evidence="6">
    <location>
        <begin position="285"/>
        <end position="303"/>
    </location>
</feature>
<reference evidence="8 9" key="1">
    <citation type="submission" date="2015-03" db="EMBL/GenBank/DDBJ databases">
        <title>Comparative genomics of Pseudomonas insights into diversity of traits involved in vanlence and defense.</title>
        <authorList>
            <person name="Qin Y."/>
        </authorList>
    </citation>
    <scope>NUCLEOTIDE SEQUENCE [LARGE SCALE GENOMIC DNA]</scope>
    <source>
        <strain evidence="8 9">H24</strain>
    </source>
</reference>
<dbReference type="GO" id="GO:0005886">
    <property type="term" value="C:plasma membrane"/>
    <property type="evidence" value="ECO:0007669"/>
    <property type="project" value="UniProtKB-SubCell"/>
</dbReference>
<dbReference type="Pfam" id="PF07690">
    <property type="entry name" value="MFS_1"/>
    <property type="match status" value="1"/>
</dbReference>
<feature type="transmembrane region" description="Helical" evidence="6">
    <location>
        <begin position="372"/>
        <end position="392"/>
    </location>
</feature>
<feature type="transmembrane region" description="Helical" evidence="6">
    <location>
        <begin position="149"/>
        <end position="173"/>
    </location>
</feature>
<evidence type="ECO:0000256" key="3">
    <source>
        <dbReference type="ARBA" id="ARBA00022692"/>
    </source>
</evidence>
<evidence type="ECO:0000256" key="2">
    <source>
        <dbReference type="ARBA" id="ARBA00022475"/>
    </source>
</evidence>
<evidence type="ECO:0000256" key="1">
    <source>
        <dbReference type="ARBA" id="ARBA00004651"/>
    </source>
</evidence>
<dbReference type="InterPro" id="IPR020846">
    <property type="entry name" value="MFS_dom"/>
</dbReference>
<dbReference type="Gene3D" id="1.20.1250.20">
    <property type="entry name" value="MFS general substrate transporter like domains"/>
    <property type="match status" value="1"/>
</dbReference>
<dbReference type="OrthoDB" id="2810795at2"/>
<feature type="transmembrane region" description="Helical" evidence="6">
    <location>
        <begin position="91"/>
        <end position="110"/>
    </location>
</feature>
<dbReference type="AlphaFoldDB" id="A0A0F4V276"/>
<protein>
    <submittedName>
        <fullName evidence="8">MFS transporter</fullName>
    </submittedName>
</protein>
<feature type="transmembrane region" description="Helical" evidence="6">
    <location>
        <begin position="21"/>
        <end position="39"/>
    </location>
</feature>
<feature type="transmembrane region" description="Helical" evidence="6">
    <location>
        <begin position="179"/>
        <end position="199"/>
    </location>
</feature>
<feature type="transmembrane region" description="Helical" evidence="6">
    <location>
        <begin position="345"/>
        <end position="366"/>
    </location>
</feature>
<keyword evidence="4 6" id="KW-1133">Transmembrane helix</keyword>
<evidence type="ECO:0000256" key="6">
    <source>
        <dbReference type="SAM" id="Phobius"/>
    </source>
</evidence>
<feature type="transmembrane region" description="Helical" evidence="6">
    <location>
        <begin position="116"/>
        <end position="137"/>
    </location>
</feature>
<dbReference type="GO" id="GO:0022857">
    <property type="term" value="F:transmembrane transporter activity"/>
    <property type="evidence" value="ECO:0007669"/>
    <property type="project" value="InterPro"/>
</dbReference>
<comment type="subcellular location">
    <subcellularLocation>
        <location evidence="1">Cell membrane</location>
        <topology evidence="1">Multi-pass membrane protein</topology>
    </subcellularLocation>
</comment>
<keyword evidence="2" id="KW-1003">Cell membrane</keyword>
<sequence length="416" mass="43960">MHRDNGLITTRLDETSSAQKLPVWRLLAFTMAGFITIMTETMPAGLLPLIGQGLGVSQAMAGQLITLYALGSVMAAIPVVAATRKWRRRPLFLMAIGGLLVFNTVTALSSHYVLTLVARFIAGMAAGVIWGLLAGYARRMVPHDLQGRALAVVGIGQPVALCLGVPLGTWLGALFDWRGVFWIMSALASLLFVWVRFGVPDYAGQTEGQRQPIRSILLTPGLRSILFVIFVWILAHNILYTYIAPFLVSVGLGQRIDLVLLLFGVASIVGIAVTGMWVDRGLRALTLLSLAVFAMAALVLGMASTSPGLVLLSIAIWGLTFGGAPTLLQTAIADTAGDGADVAQSMLVTIFNLAVAAGGIVGGLLLEKEGPSSFPPTLLILALLGLVVVWQARDVGFKAGHRANSLGSLTQEAGKI</sequence>
<gene>
    <name evidence="8" type="ORF">VD17_25520</name>
</gene>
<organism evidence="8 9">
    <name type="scientific">Pseudomonas fluorescens</name>
    <dbReference type="NCBI Taxonomy" id="294"/>
    <lineage>
        <taxon>Bacteria</taxon>
        <taxon>Pseudomonadati</taxon>
        <taxon>Pseudomonadota</taxon>
        <taxon>Gammaproteobacteria</taxon>
        <taxon>Pseudomonadales</taxon>
        <taxon>Pseudomonadaceae</taxon>
        <taxon>Pseudomonas</taxon>
    </lineage>
</organism>
<dbReference type="InterPro" id="IPR036259">
    <property type="entry name" value="MFS_trans_sf"/>
</dbReference>
<evidence type="ECO:0000259" key="7">
    <source>
        <dbReference type="PROSITE" id="PS50850"/>
    </source>
</evidence>
<evidence type="ECO:0000256" key="5">
    <source>
        <dbReference type="ARBA" id="ARBA00023136"/>
    </source>
</evidence>
<dbReference type="InterPro" id="IPR011701">
    <property type="entry name" value="MFS"/>
</dbReference>
<evidence type="ECO:0000256" key="4">
    <source>
        <dbReference type="ARBA" id="ARBA00022989"/>
    </source>
</evidence>
<dbReference type="RefSeq" id="WP_046056281.1">
    <property type="nucleotide sequence ID" value="NZ_LACH01000062.1"/>
</dbReference>
<comment type="caution">
    <text evidence="8">The sequence shown here is derived from an EMBL/GenBank/DDBJ whole genome shotgun (WGS) entry which is preliminary data.</text>
</comment>
<evidence type="ECO:0000313" key="8">
    <source>
        <dbReference type="EMBL" id="KJZ62948.1"/>
    </source>
</evidence>
<accession>A0A0F4V276</accession>
<proteinExistence type="predicted"/>
<dbReference type="EMBL" id="LACH01000062">
    <property type="protein sequence ID" value="KJZ62948.1"/>
    <property type="molecule type" value="Genomic_DNA"/>
</dbReference>
<name>A0A0F4V276_PSEFL</name>
<feature type="transmembrane region" description="Helical" evidence="6">
    <location>
        <begin position="59"/>
        <end position="79"/>
    </location>
</feature>
<feature type="transmembrane region" description="Helical" evidence="6">
    <location>
        <begin position="258"/>
        <end position="278"/>
    </location>
</feature>
<dbReference type="PANTHER" id="PTHR43124:SF3">
    <property type="entry name" value="CHLORAMPHENICOL EFFLUX PUMP RV0191"/>
    <property type="match status" value="1"/>
</dbReference>
<dbReference type="PROSITE" id="PS50850">
    <property type="entry name" value="MFS"/>
    <property type="match status" value="1"/>
</dbReference>
<feature type="transmembrane region" description="Helical" evidence="6">
    <location>
        <begin position="220"/>
        <end position="243"/>
    </location>
</feature>
<keyword evidence="5 6" id="KW-0472">Membrane</keyword>
<dbReference type="PATRIC" id="fig|294.133.peg.5000"/>